<sequence length="70" mass="7990">MARAVWGIPLGGVWSYACSNKAMDNQTAIRMELNKIILLLAMQCIQKLISARQKEKERFGFVIGYLEDRT</sequence>
<dbReference type="OrthoDB" id="7421977at2759"/>
<evidence type="ECO:0000313" key="1">
    <source>
        <dbReference type="EMBL" id="GBP87948.1"/>
    </source>
</evidence>
<proteinExistence type="predicted"/>
<accession>A0A4C1ZJM2</accession>
<organism evidence="1 2">
    <name type="scientific">Eumeta variegata</name>
    <name type="common">Bagworm moth</name>
    <name type="synonym">Eumeta japonica</name>
    <dbReference type="NCBI Taxonomy" id="151549"/>
    <lineage>
        <taxon>Eukaryota</taxon>
        <taxon>Metazoa</taxon>
        <taxon>Ecdysozoa</taxon>
        <taxon>Arthropoda</taxon>
        <taxon>Hexapoda</taxon>
        <taxon>Insecta</taxon>
        <taxon>Pterygota</taxon>
        <taxon>Neoptera</taxon>
        <taxon>Endopterygota</taxon>
        <taxon>Lepidoptera</taxon>
        <taxon>Glossata</taxon>
        <taxon>Ditrysia</taxon>
        <taxon>Tineoidea</taxon>
        <taxon>Psychidae</taxon>
        <taxon>Oiketicinae</taxon>
        <taxon>Eumeta</taxon>
    </lineage>
</organism>
<gene>
    <name evidence="1" type="ORF">EVAR_62763_1</name>
</gene>
<dbReference type="Proteomes" id="UP000299102">
    <property type="component" value="Unassembled WGS sequence"/>
</dbReference>
<name>A0A4C1ZJM2_EUMVA</name>
<reference evidence="1 2" key="1">
    <citation type="journal article" date="2019" name="Commun. Biol.">
        <title>The bagworm genome reveals a unique fibroin gene that provides high tensile strength.</title>
        <authorList>
            <person name="Kono N."/>
            <person name="Nakamura H."/>
            <person name="Ohtoshi R."/>
            <person name="Tomita M."/>
            <person name="Numata K."/>
            <person name="Arakawa K."/>
        </authorList>
    </citation>
    <scope>NUCLEOTIDE SEQUENCE [LARGE SCALE GENOMIC DNA]</scope>
</reference>
<keyword evidence="2" id="KW-1185">Reference proteome</keyword>
<comment type="caution">
    <text evidence="1">The sequence shown here is derived from an EMBL/GenBank/DDBJ whole genome shotgun (WGS) entry which is preliminary data.</text>
</comment>
<dbReference type="PROSITE" id="PS51257">
    <property type="entry name" value="PROKAR_LIPOPROTEIN"/>
    <property type="match status" value="1"/>
</dbReference>
<evidence type="ECO:0000313" key="2">
    <source>
        <dbReference type="Proteomes" id="UP000299102"/>
    </source>
</evidence>
<dbReference type="EMBL" id="BGZK01001897">
    <property type="protein sequence ID" value="GBP87948.1"/>
    <property type="molecule type" value="Genomic_DNA"/>
</dbReference>
<dbReference type="AlphaFoldDB" id="A0A4C1ZJM2"/>
<protein>
    <submittedName>
        <fullName evidence="1">Uncharacterized protein</fullName>
    </submittedName>
</protein>